<protein>
    <submittedName>
        <fullName evidence="1">Uncharacterized protein</fullName>
    </submittedName>
</protein>
<dbReference type="AlphaFoldDB" id="A0A0A9EW88"/>
<dbReference type="EMBL" id="GBRH01195795">
    <property type="protein sequence ID" value="JAE02101.1"/>
    <property type="molecule type" value="Transcribed_RNA"/>
</dbReference>
<reference evidence="1" key="1">
    <citation type="submission" date="2014-09" db="EMBL/GenBank/DDBJ databases">
        <authorList>
            <person name="Magalhaes I.L.F."/>
            <person name="Oliveira U."/>
            <person name="Santos F.R."/>
            <person name="Vidigal T.H.D.A."/>
            <person name="Brescovit A.D."/>
            <person name="Santos A.J."/>
        </authorList>
    </citation>
    <scope>NUCLEOTIDE SEQUENCE</scope>
    <source>
        <tissue evidence="1">Shoot tissue taken approximately 20 cm above the soil surface</tissue>
    </source>
</reference>
<sequence>MRRANLRWNNIELEGGSVTICQLQANGQMLNGKSMAYLSCNSS</sequence>
<reference evidence="1" key="2">
    <citation type="journal article" date="2015" name="Data Brief">
        <title>Shoot transcriptome of the giant reed, Arundo donax.</title>
        <authorList>
            <person name="Barrero R.A."/>
            <person name="Guerrero F.D."/>
            <person name="Moolhuijzen P."/>
            <person name="Goolsby J.A."/>
            <person name="Tidwell J."/>
            <person name="Bellgard S.E."/>
            <person name="Bellgard M.I."/>
        </authorList>
    </citation>
    <scope>NUCLEOTIDE SEQUENCE</scope>
    <source>
        <tissue evidence="1">Shoot tissue taken approximately 20 cm above the soil surface</tissue>
    </source>
</reference>
<evidence type="ECO:0000313" key="1">
    <source>
        <dbReference type="EMBL" id="JAE02101.1"/>
    </source>
</evidence>
<accession>A0A0A9EW88</accession>
<proteinExistence type="predicted"/>
<name>A0A0A9EW88_ARUDO</name>
<organism evidence="1">
    <name type="scientific">Arundo donax</name>
    <name type="common">Giant reed</name>
    <name type="synonym">Donax arundinaceus</name>
    <dbReference type="NCBI Taxonomy" id="35708"/>
    <lineage>
        <taxon>Eukaryota</taxon>
        <taxon>Viridiplantae</taxon>
        <taxon>Streptophyta</taxon>
        <taxon>Embryophyta</taxon>
        <taxon>Tracheophyta</taxon>
        <taxon>Spermatophyta</taxon>
        <taxon>Magnoliopsida</taxon>
        <taxon>Liliopsida</taxon>
        <taxon>Poales</taxon>
        <taxon>Poaceae</taxon>
        <taxon>PACMAD clade</taxon>
        <taxon>Arundinoideae</taxon>
        <taxon>Arundineae</taxon>
        <taxon>Arundo</taxon>
    </lineage>
</organism>